<dbReference type="AlphaFoldDB" id="A0A918PGU3"/>
<feature type="compositionally biased region" description="Low complexity" evidence="1">
    <location>
        <begin position="8"/>
        <end position="19"/>
    </location>
</feature>
<evidence type="ECO:0000313" key="3">
    <source>
        <dbReference type="Proteomes" id="UP000622166"/>
    </source>
</evidence>
<reference evidence="2" key="1">
    <citation type="journal article" date="2014" name="Int. J. Syst. Evol. Microbiol.">
        <title>Complete genome sequence of Corynebacterium casei LMG S-19264T (=DSM 44701T), isolated from a smear-ripened cheese.</title>
        <authorList>
            <consortium name="US DOE Joint Genome Institute (JGI-PGF)"/>
            <person name="Walter F."/>
            <person name="Albersmeier A."/>
            <person name="Kalinowski J."/>
            <person name="Ruckert C."/>
        </authorList>
    </citation>
    <scope>NUCLEOTIDE SEQUENCE</scope>
    <source>
        <strain evidence="2">JCM 4815</strain>
    </source>
</reference>
<evidence type="ECO:0000256" key="1">
    <source>
        <dbReference type="SAM" id="MobiDB-lite"/>
    </source>
</evidence>
<feature type="compositionally biased region" description="Low complexity" evidence="1">
    <location>
        <begin position="38"/>
        <end position="53"/>
    </location>
</feature>
<feature type="region of interest" description="Disordered" evidence="1">
    <location>
        <begin position="1"/>
        <end position="20"/>
    </location>
</feature>
<reference evidence="2" key="2">
    <citation type="submission" date="2020-09" db="EMBL/GenBank/DDBJ databases">
        <authorList>
            <person name="Sun Q."/>
            <person name="Ohkuma M."/>
        </authorList>
    </citation>
    <scope>NUCLEOTIDE SEQUENCE</scope>
    <source>
        <strain evidence="2">JCM 4815</strain>
    </source>
</reference>
<feature type="region of interest" description="Disordered" evidence="1">
    <location>
        <begin position="38"/>
        <end position="69"/>
    </location>
</feature>
<organism evidence="2 3">
    <name type="scientific">Streptomyces poonensis</name>
    <dbReference type="NCBI Taxonomy" id="68255"/>
    <lineage>
        <taxon>Bacteria</taxon>
        <taxon>Bacillati</taxon>
        <taxon>Actinomycetota</taxon>
        <taxon>Actinomycetes</taxon>
        <taxon>Kitasatosporales</taxon>
        <taxon>Streptomycetaceae</taxon>
        <taxon>Streptomyces</taxon>
    </lineage>
</organism>
<evidence type="ECO:0000313" key="2">
    <source>
        <dbReference type="EMBL" id="GGZ07200.1"/>
    </source>
</evidence>
<gene>
    <name evidence="2" type="ORF">GCM10010365_27860</name>
</gene>
<dbReference type="EMBL" id="BMVW01000004">
    <property type="protein sequence ID" value="GGZ07200.1"/>
    <property type="molecule type" value="Genomic_DNA"/>
</dbReference>
<keyword evidence="3" id="KW-1185">Reference proteome</keyword>
<dbReference type="Proteomes" id="UP000622166">
    <property type="component" value="Unassembled WGS sequence"/>
</dbReference>
<accession>A0A918PGU3</accession>
<sequence>MTAVAGKTPRAPTTAADAPMHPRRFFAPLLRYASPARSRASAPARSEAIRSSSVKPAGASVSVVTPAWA</sequence>
<name>A0A918PGU3_9ACTN</name>
<proteinExistence type="predicted"/>
<comment type="caution">
    <text evidence="2">The sequence shown here is derived from an EMBL/GenBank/DDBJ whole genome shotgun (WGS) entry which is preliminary data.</text>
</comment>
<protein>
    <submittedName>
        <fullName evidence="2">Uncharacterized protein</fullName>
    </submittedName>
</protein>